<gene>
    <name evidence="9" type="ORF">ACJMK2_030698</name>
</gene>
<dbReference type="GO" id="GO:0016020">
    <property type="term" value="C:membrane"/>
    <property type="evidence" value="ECO:0007669"/>
    <property type="project" value="UniProtKB-SubCell"/>
</dbReference>
<reference evidence="9 10" key="1">
    <citation type="submission" date="2024-11" db="EMBL/GenBank/DDBJ databases">
        <title>Chromosome-level genome assembly of the freshwater bivalve Anodonta woodiana.</title>
        <authorList>
            <person name="Chen X."/>
        </authorList>
    </citation>
    <scope>NUCLEOTIDE SEQUENCE [LARGE SCALE GENOMIC DNA]</scope>
    <source>
        <strain evidence="9">MN2024</strain>
        <tissue evidence="9">Gills</tissue>
    </source>
</reference>
<evidence type="ECO:0000313" key="9">
    <source>
        <dbReference type="EMBL" id="KAL3878335.1"/>
    </source>
</evidence>
<evidence type="ECO:0000256" key="1">
    <source>
        <dbReference type="ARBA" id="ARBA00004370"/>
    </source>
</evidence>
<evidence type="ECO:0000256" key="3">
    <source>
        <dbReference type="ARBA" id="ARBA00022737"/>
    </source>
</evidence>
<protein>
    <recommendedName>
        <fullName evidence="8">Cadherin domain-containing protein</fullName>
    </recommendedName>
</protein>
<evidence type="ECO:0000256" key="4">
    <source>
        <dbReference type="ARBA" id="ARBA00022837"/>
    </source>
</evidence>
<keyword evidence="2" id="KW-0812">Transmembrane</keyword>
<evidence type="ECO:0000256" key="2">
    <source>
        <dbReference type="ARBA" id="ARBA00022692"/>
    </source>
</evidence>
<organism evidence="9 10">
    <name type="scientific">Sinanodonta woodiana</name>
    <name type="common">Chinese pond mussel</name>
    <name type="synonym">Anodonta woodiana</name>
    <dbReference type="NCBI Taxonomy" id="1069815"/>
    <lineage>
        <taxon>Eukaryota</taxon>
        <taxon>Metazoa</taxon>
        <taxon>Spiralia</taxon>
        <taxon>Lophotrochozoa</taxon>
        <taxon>Mollusca</taxon>
        <taxon>Bivalvia</taxon>
        <taxon>Autobranchia</taxon>
        <taxon>Heteroconchia</taxon>
        <taxon>Palaeoheterodonta</taxon>
        <taxon>Unionida</taxon>
        <taxon>Unionoidea</taxon>
        <taxon>Unionidae</taxon>
        <taxon>Unioninae</taxon>
        <taxon>Sinanodonta</taxon>
    </lineage>
</organism>
<dbReference type="PROSITE" id="PS50268">
    <property type="entry name" value="CADHERIN_2"/>
    <property type="match status" value="1"/>
</dbReference>
<dbReference type="GO" id="GO:0005509">
    <property type="term" value="F:calcium ion binding"/>
    <property type="evidence" value="ECO:0007669"/>
    <property type="project" value="UniProtKB-UniRule"/>
</dbReference>
<dbReference type="InterPro" id="IPR002126">
    <property type="entry name" value="Cadherin-like_dom"/>
</dbReference>
<feature type="domain" description="Cadherin" evidence="8">
    <location>
        <begin position="3"/>
        <end position="50"/>
    </location>
</feature>
<proteinExistence type="predicted"/>
<comment type="caution">
    <text evidence="9">The sequence shown here is derived from an EMBL/GenBank/DDBJ whole genome shotgun (WGS) entry which is preliminary data.</text>
</comment>
<dbReference type="Pfam" id="PF00028">
    <property type="entry name" value="Cadherin"/>
    <property type="match status" value="1"/>
</dbReference>
<evidence type="ECO:0000256" key="7">
    <source>
        <dbReference type="PROSITE-ProRule" id="PRU00043"/>
    </source>
</evidence>
<name>A0ABD3X0G8_SINWO</name>
<dbReference type="PANTHER" id="PTHR24026:SF51">
    <property type="entry name" value="PROTOCADHERIN-LIKE WING POLARITY PROTEIN STAN"/>
    <property type="match status" value="1"/>
</dbReference>
<dbReference type="InterPro" id="IPR015919">
    <property type="entry name" value="Cadherin-like_sf"/>
</dbReference>
<feature type="non-terminal residue" evidence="9">
    <location>
        <position position="79"/>
    </location>
</feature>
<dbReference type="PANTHER" id="PTHR24026">
    <property type="entry name" value="FAT ATYPICAL CADHERIN-RELATED"/>
    <property type="match status" value="1"/>
</dbReference>
<evidence type="ECO:0000256" key="5">
    <source>
        <dbReference type="ARBA" id="ARBA00022989"/>
    </source>
</evidence>
<keyword evidence="5" id="KW-1133">Transmembrane helix</keyword>
<evidence type="ECO:0000313" key="10">
    <source>
        <dbReference type="Proteomes" id="UP001634394"/>
    </source>
</evidence>
<keyword evidence="4 7" id="KW-0106">Calcium</keyword>
<dbReference type="PROSITE" id="PS00232">
    <property type="entry name" value="CADHERIN_1"/>
    <property type="match status" value="1"/>
</dbReference>
<keyword evidence="3" id="KW-0677">Repeat</keyword>
<dbReference type="EMBL" id="JBJQND010000004">
    <property type="protein sequence ID" value="KAL3878335.1"/>
    <property type="molecule type" value="Genomic_DNA"/>
</dbReference>
<dbReference type="SUPFAM" id="SSF49313">
    <property type="entry name" value="Cadherin-like"/>
    <property type="match status" value="2"/>
</dbReference>
<keyword evidence="6" id="KW-0472">Membrane</keyword>
<dbReference type="CDD" id="cd11304">
    <property type="entry name" value="Cadherin_repeat"/>
    <property type="match status" value="1"/>
</dbReference>
<evidence type="ECO:0000259" key="8">
    <source>
        <dbReference type="PROSITE" id="PS50268"/>
    </source>
</evidence>
<sequence length="79" mass="8656">QFTIARQLDRESVPQYSLVIGATDHGSPARTSTTTFTIVIMDVNDNPPHFLKSIYQANVSEDISTGSFVTIVKATDPDQ</sequence>
<accession>A0ABD3X0G8</accession>
<keyword evidence="10" id="KW-1185">Reference proteome</keyword>
<dbReference type="Proteomes" id="UP001634394">
    <property type="component" value="Unassembled WGS sequence"/>
</dbReference>
<feature type="non-terminal residue" evidence="9">
    <location>
        <position position="1"/>
    </location>
</feature>
<comment type="subcellular location">
    <subcellularLocation>
        <location evidence="1">Membrane</location>
    </subcellularLocation>
</comment>
<dbReference type="Gene3D" id="2.60.40.60">
    <property type="entry name" value="Cadherins"/>
    <property type="match status" value="2"/>
</dbReference>
<dbReference type="AlphaFoldDB" id="A0ABD3X0G8"/>
<dbReference type="InterPro" id="IPR020894">
    <property type="entry name" value="Cadherin_CS"/>
</dbReference>
<dbReference type="PRINTS" id="PR00205">
    <property type="entry name" value="CADHERIN"/>
</dbReference>
<evidence type="ECO:0000256" key="6">
    <source>
        <dbReference type="ARBA" id="ARBA00023136"/>
    </source>
</evidence>